<evidence type="ECO:0000256" key="1">
    <source>
        <dbReference type="ARBA" id="ARBA00006068"/>
    </source>
</evidence>
<proteinExistence type="inferred from homology"/>
<evidence type="ECO:0000313" key="5">
    <source>
        <dbReference type="Proteomes" id="UP000311713"/>
    </source>
</evidence>
<dbReference type="Pfam" id="PF03816">
    <property type="entry name" value="LytR_cpsA_psr"/>
    <property type="match status" value="1"/>
</dbReference>
<comment type="similarity">
    <text evidence="1">Belongs to the LytR/CpsA/Psr (LCP) family.</text>
</comment>
<feature type="domain" description="Cell envelope-related transcriptional attenuator" evidence="3">
    <location>
        <begin position="148"/>
        <end position="301"/>
    </location>
</feature>
<dbReference type="AlphaFoldDB" id="A0A5C4URC3"/>
<dbReference type="EMBL" id="VDGT01000024">
    <property type="protein sequence ID" value="TNM26211.1"/>
    <property type="molecule type" value="Genomic_DNA"/>
</dbReference>
<dbReference type="PANTHER" id="PTHR33392:SF6">
    <property type="entry name" value="POLYISOPRENYL-TEICHOIC ACID--PEPTIDOGLYCAN TEICHOIC ACID TRANSFERASE TAGU"/>
    <property type="match status" value="1"/>
</dbReference>
<reference evidence="4 5" key="1">
    <citation type="submission" date="2019-06" db="EMBL/GenBank/DDBJ databases">
        <title>Draft genome of Streptomyces sedi sp. JCM16909.</title>
        <authorList>
            <person name="Klykleung N."/>
            <person name="Tanasupawat S."/>
            <person name="Kudo T."/>
            <person name="Yuki M."/>
            <person name="Ohkuma M."/>
        </authorList>
    </citation>
    <scope>NUCLEOTIDE SEQUENCE [LARGE SCALE GENOMIC DNA]</scope>
    <source>
        <strain evidence="4 5">JCM 16909</strain>
    </source>
</reference>
<comment type="caution">
    <text evidence="4">The sequence shown here is derived from an EMBL/GenBank/DDBJ whole genome shotgun (WGS) entry which is preliminary data.</text>
</comment>
<dbReference type="PANTHER" id="PTHR33392">
    <property type="entry name" value="POLYISOPRENYL-TEICHOIC ACID--PEPTIDOGLYCAN TEICHOIC ACID TRANSFERASE TAGU"/>
    <property type="match status" value="1"/>
</dbReference>
<evidence type="ECO:0000259" key="3">
    <source>
        <dbReference type="Pfam" id="PF03816"/>
    </source>
</evidence>
<dbReference type="Gene3D" id="3.40.630.190">
    <property type="entry name" value="LCP protein"/>
    <property type="match status" value="1"/>
</dbReference>
<accession>A0A5C4URC3</accession>
<dbReference type="Proteomes" id="UP000311713">
    <property type="component" value="Unassembled WGS sequence"/>
</dbReference>
<organism evidence="4 5">
    <name type="scientific">Streptomyces sedi</name>
    <dbReference type="NCBI Taxonomy" id="555059"/>
    <lineage>
        <taxon>Bacteria</taxon>
        <taxon>Bacillati</taxon>
        <taxon>Actinomycetota</taxon>
        <taxon>Actinomycetes</taxon>
        <taxon>Kitasatosporales</taxon>
        <taxon>Streptomycetaceae</taxon>
        <taxon>Streptomyces</taxon>
    </lineage>
</organism>
<dbReference type="NCBIfam" id="TIGR00350">
    <property type="entry name" value="lytR_cpsA_psr"/>
    <property type="match status" value="1"/>
</dbReference>
<feature type="region of interest" description="Disordered" evidence="2">
    <location>
        <begin position="386"/>
        <end position="431"/>
    </location>
</feature>
<dbReference type="InterPro" id="IPR004474">
    <property type="entry name" value="LytR_CpsA_psr"/>
</dbReference>
<feature type="compositionally biased region" description="Low complexity" evidence="2">
    <location>
        <begin position="398"/>
        <end position="431"/>
    </location>
</feature>
<protein>
    <submittedName>
        <fullName evidence="4">LytR family transcriptional regulator</fullName>
    </submittedName>
</protein>
<evidence type="ECO:0000256" key="2">
    <source>
        <dbReference type="SAM" id="MobiDB-lite"/>
    </source>
</evidence>
<sequence length="431" mass="45644">MALLVQHRHDHGDGGSGKAGHRLTLPRTGDPGARRLKAQDRICVPWALRLRTSGSVYPPMPARSRRRWGIRIASTLSALVLTASGVGHSVVAGVADGVGRVDAFGGLRDRPDAGSGLNILLVGTDSRDGLTEEERARYHVGGTSCRCADAILLLHVSEDRERVSMVSLPRDSLTTLPAHTMPDSTERHDAHDDKLNSALSHGGPQLMVEAVEGLTDTRIDHYLEVSFVSFMRAVDQLGGVEVCTTEPLRDAYAGLDLPAGTSTLDGPGALAYVRARHVDGASDFGRMERQQRFLAAFADKAVSGGVLLNPGKVAAMAEALLDSVRADEGLDAEQMLELAGLMRHFTTASAEFASVPVADRQHEAPGLGSTVLWDERAADRLFDALRHDQPLPRPGPDAGPDAETGPGAPAEEPAAPADDAQDTTGAEAIVC</sequence>
<dbReference type="OrthoDB" id="9782542at2"/>
<name>A0A5C4URC3_9ACTN</name>
<evidence type="ECO:0000313" key="4">
    <source>
        <dbReference type="EMBL" id="TNM26211.1"/>
    </source>
</evidence>
<gene>
    <name evidence="4" type="ORF">FH715_24795</name>
</gene>
<dbReference type="InterPro" id="IPR050922">
    <property type="entry name" value="LytR/CpsA/Psr_CW_biosynth"/>
</dbReference>
<feature type="region of interest" description="Disordered" evidence="2">
    <location>
        <begin position="1"/>
        <end position="31"/>
    </location>
</feature>
<keyword evidence="5" id="KW-1185">Reference proteome</keyword>